<dbReference type="HOGENOM" id="CLU_1615860_0_0_9"/>
<feature type="transmembrane region" description="Helical" evidence="1">
    <location>
        <begin position="92"/>
        <end position="108"/>
    </location>
</feature>
<name>A0A075RAU7_BRELA</name>
<protein>
    <submittedName>
        <fullName evidence="2">Uncharacterized protein</fullName>
    </submittedName>
</protein>
<evidence type="ECO:0000313" key="2">
    <source>
        <dbReference type="EMBL" id="AIG28348.1"/>
    </source>
</evidence>
<reference evidence="2 3" key="1">
    <citation type="journal article" date="2011" name="J. Bacteriol.">
        <title>Genome sequence of Brevibacillus laterosporus LMG 15441, a pathogen of invertebrates.</title>
        <authorList>
            <person name="Djukic M."/>
            <person name="Poehlein A."/>
            <person name="Thurmer A."/>
            <person name="Daniel R."/>
        </authorList>
    </citation>
    <scope>NUCLEOTIDE SEQUENCE [LARGE SCALE GENOMIC DNA]</scope>
    <source>
        <strain evidence="2 3">LMG 15441</strain>
    </source>
</reference>
<accession>A0A075RAU7</accession>
<keyword evidence="1" id="KW-0812">Transmembrane</keyword>
<evidence type="ECO:0000256" key="1">
    <source>
        <dbReference type="SAM" id="Phobius"/>
    </source>
</evidence>
<sequence length="164" mass="18872">MSRRGVNRNDRNEKSSPASSDVVGYFKICSIQIPFILSSILSPIFCSNALMIGAVEVPYTIRYSSHCPCSLDNFLFRQPLHESSPDRYNMDMLLQYVSSLFLSPFRILLFSDNLVFKIITAFLRNFHLYFLGKRIKKPDVSGIIRFFLIISERISIKLGILYSI</sequence>
<dbReference type="KEGG" id="blr:BRLA_c040710"/>
<dbReference type="AlphaFoldDB" id="A0A075RAU7"/>
<keyword evidence="1" id="KW-1133">Transmembrane helix</keyword>
<dbReference type="EMBL" id="CP007806">
    <property type="protein sequence ID" value="AIG28348.1"/>
    <property type="molecule type" value="Genomic_DNA"/>
</dbReference>
<evidence type="ECO:0000313" key="3">
    <source>
        <dbReference type="Proteomes" id="UP000005850"/>
    </source>
</evidence>
<proteinExistence type="predicted"/>
<keyword evidence="3" id="KW-1185">Reference proteome</keyword>
<dbReference type="Proteomes" id="UP000005850">
    <property type="component" value="Chromosome"/>
</dbReference>
<keyword evidence="1" id="KW-0472">Membrane</keyword>
<gene>
    <name evidence="2" type="ORF">BRLA_c040710</name>
</gene>
<organism evidence="2 3">
    <name type="scientific">Brevibacillus laterosporus LMG 15441</name>
    <dbReference type="NCBI Taxonomy" id="1042163"/>
    <lineage>
        <taxon>Bacteria</taxon>
        <taxon>Bacillati</taxon>
        <taxon>Bacillota</taxon>
        <taxon>Bacilli</taxon>
        <taxon>Bacillales</taxon>
        <taxon>Paenibacillaceae</taxon>
        <taxon>Brevibacillus</taxon>
    </lineage>
</organism>